<dbReference type="EMBL" id="JARK01000152">
    <property type="protein sequence ID" value="EYC41875.1"/>
    <property type="molecule type" value="Genomic_DNA"/>
</dbReference>
<proteinExistence type="predicted"/>
<dbReference type="SUPFAM" id="SSF54427">
    <property type="entry name" value="NTF2-like"/>
    <property type="match status" value="1"/>
</dbReference>
<protein>
    <recommendedName>
        <fullName evidence="1">DUF4440 domain-containing protein</fullName>
    </recommendedName>
</protein>
<comment type="caution">
    <text evidence="2">The sequence shown here is derived from an EMBL/GenBank/DDBJ whole genome shotgun (WGS) entry which is preliminary data.</text>
</comment>
<evidence type="ECO:0000259" key="1">
    <source>
        <dbReference type="Pfam" id="PF14534"/>
    </source>
</evidence>
<dbReference type="PANTHER" id="PTHR31664">
    <property type="entry name" value="PROTEIN CBG16427"/>
    <property type="match status" value="1"/>
</dbReference>
<dbReference type="AlphaFoldDB" id="A0A016WQD7"/>
<reference evidence="3" key="1">
    <citation type="journal article" date="2015" name="Nat. Genet.">
        <title>The genome and transcriptome of the zoonotic hookworm Ancylostoma ceylanicum identify infection-specific gene families.</title>
        <authorList>
            <person name="Schwarz E.M."/>
            <person name="Hu Y."/>
            <person name="Antoshechkin I."/>
            <person name="Miller M.M."/>
            <person name="Sternberg P.W."/>
            <person name="Aroian R.V."/>
        </authorList>
    </citation>
    <scope>NUCLEOTIDE SEQUENCE</scope>
    <source>
        <strain evidence="3">HY135</strain>
    </source>
</reference>
<dbReference type="Pfam" id="PF14534">
    <property type="entry name" value="DUF4440"/>
    <property type="match status" value="1"/>
</dbReference>
<dbReference type="InterPro" id="IPR032710">
    <property type="entry name" value="NTF2-like_dom_sf"/>
</dbReference>
<gene>
    <name evidence="2" type="primary">Acey_s0552.g3337</name>
    <name evidence="2" type="synonym">Acey-T02D1.8</name>
    <name evidence="2" type="ORF">Y032_0552g3337</name>
</gene>
<dbReference type="OrthoDB" id="5840957at2759"/>
<feature type="domain" description="DUF4440" evidence="1">
    <location>
        <begin position="112"/>
        <end position="211"/>
    </location>
</feature>
<name>A0A016WQD7_9BILA</name>
<dbReference type="Proteomes" id="UP000024635">
    <property type="component" value="Unassembled WGS sequence"/>
</dbReference>
<evidence type="ECO:0000313" key="2">
    <source>
        <dbReference type="EMBL" id="EYC41875.1"/>
    </source>
</evidence>
<dbReference type="InterPro" id="IPR027843">
    <property type="entry name" value="DUF4440"/>
</dbReference>
<dbReference type="Gene3D" id="3.10.450.50">
    <property type="match status" value="1"/>
</dbReference>
<sequence length="220" mass="24697">MGVVTYIVEPTMLFWRKLRWIVVEPHFVWVLNPSVAGHEELSNFPWILCCVASASIHLEVLSFAAVVGLTDSCSLAPISCGALPGVISSLLAKTDKMAIDNARLVLEPLLLDYVHTFNAGNFDRMAAFYHKNAVMVEKDKSVLWGQKDIVASLLDMATVCGKTRMEISNTKYEGAGDFLHVTTDFAFHTEKSGILRGSFLQIWRRDNHGYAIYHDEYEMH</sequence>
<keyword evidence="3" id="KW-1185">Reference proteome</keyword>
<evidence type="ECO:0000313" key="3">
    <source>
        <dbReference type="Proteomes" id="UP000024635"/>
    </source>
</evidence>
<dbReference type="PANTHER" id="PTHR31664:SF4">
    <property type="entry name" value="DUF4440 DOMAIN-CONTAINING PROTEIN"/>
    <property type="match status" value="1"/>
</dbReference>
<accession>A0A016WQD7</accession>
<organism evidence="2 3">
    <name type="scientific">Ancylostoma ceylanicum</name>
    <dbReference type="NCBI Taxonomy" id="53326"/>
    <lineage>
        <taxon>Eukaryota</taxon>
        <taxon>Metazoa</taxon>
        <taxon>Ecdysozoa</taxon>
        <taxon>Nematoda</taxon>
        <taxon>Chromadorea</taxon>
        <taxon>Rhabditida</taxon>
        <taxon>Rhabditina</taxon>
        <taxon>Rhabditomorpha</taxon>
        <taxon>Strongyloidea</taxon>
        <taxon>Ancylostomatidae</taxon>
        <taxon>Ancylostomatinae</taxon>
        <taxon>Ancylostoma</taxon>
    </lineage>
</organism>